<keyword evidence="3" id="KW-0479">Metal-binding</keyword>
<keyword evidence="5" id="KW-0408">Iron</keyword>
<dbReference type="Gene3D" id="3.90.480.20">
    <property type="match status" value="2"/>
</dbReference>
<accession>A0A7W4YZ61</accession>
<keyword evidence="6" id="KW-0411">Iron-sulfur</keyword>
<dbReference type="GO" id="GO:0043818">
    <property type="term" value="F:precorrin-3B synthase activity"/>
    <property type="evidence" value="ECO:0007669"/>
    <property type="project" value="UniProtKB-EC"/>
</dbReference>
<dbReference type="InterPro" id="IPR012798">
    <property type="entry name" value="Cbl_synth_CobG-like"/>
</dbReference>
<proteinExistence type="predicted"/>
<dbReference type="InterPro" id="IPR005117">
    <property type="entry name" value="NiRdtase/SiRdtase_haem-b_fer"/>
</dbReference>
<evidence type="ECO:0000256" key="1">
    <source>
        <dbReference type="ARBA" id="ARBA00022485"/>
    </source>
</evidence>
<keyword evidence="1" id="KW-0004">4Fe-4S</keyword>
<evidence type="ECO:0000256" key="3">
    <source>
        <dbReference type="ARBA" id="ARBA00022723"/>
    </source>
</evidence>
<dbReference type="Gene3D" id="3.30.413.10">
    <property type="entry name" value="Sulfite Reductase Hemoprotein, domain 1"/>
    <property type="match status" value="1"/>
</dbReference>
<dbReference type="InterPro" id="IPR051329">
    <property type="entry name" value="NIR_SIR_4Fe-4S"/>
</dbReference>
<reference evidence="8 9" key="1">
    <citation type="submission" date="2020-08" db="EMBL/GenBank/DDBJ databases">
        <title>The Agave Microbiome: Exploring the role of microbial communities in plant adaptations to desert environments.</title>
        <authorList>
            <person name="Partida-Martinez L.P."/>
        </authorList>
    </citation>
    <scope>NUCLEOTIDE SEQUENCE [LARGE SCALE GENOMIC DNA]</scope>
    <source>
        <strain evidence="8 9">AT3.9</strain>
    </source>
</reference>
<dbReference type="GO" id="GO:0020037">
    <property type="term" value="F:heme binding"/>
    <property type="evidence" value="ECO:0007669"/>
    <property type="project" value="InterPro"/>
</dbReference>
<protein>
    <submittedName>
        <fullName evidence="8">Precorrin-3B synthase</fullName>
        <ecNumber evidence="8">1.14.13.83</ecNumber>
    </submittedName>
</protein>
<comment type="caution">
    <text evidence="8">The sequence shown here is derived from an EMBL/GenBank/DDBJ whole genome shotgun (WGS) entry which is preliminary data.</text>
</comment>
<feature type="domain" description="Nitrite/Sulfite reductase ferredoxin-like" evidence="7">
    <location>
        <begin position="19"/>
        <end position="83"/>
    </location>
</feature>
<dbReference type="SUPFAM" id="SSF55124">
    <property type="entry name" value="Nitrite/Sulfite reductase N-terminal domain-like"/>
    <property type="match status" value="2"/>
</dbReference>
<feature type="domain" description="Nitrite/Sulfite reductase ferredoxin-like" evidence="7">
    <location>
        <begin position="253"/>
        <end position="309"/>
    </location>
</feature>
<gene>
    <name evidence="8" type="ORF">FHR70_003809</name>
</gene>
<dbReference type="SUPFAM" id="SSF56014">
    <property type="entry name" value="Nitrite and sulphite reductase 4Fe-4S domain-like"/>
    <property type="match status" value="2"/>
</dbReference>
<evidence type="ECO:0000256" key="2">
    <source>
        <dbReference type="ARBA" id="ARBA00022617"/>
    </source>
</evidence>
<dbReference type="Proteomes" id="UP000532010">
    <property type="component" value="Unassembled WGS sequence"/>
</dbReference>
<evidence type="ECO:0000256" key="6">
    <source>
        <dbReference type="ARBA" id="ARBA00023014"/>
    </source>
</evidence>
<name>A0A7W4YZ61_9HYPH</name>
<dbReference type="PANTHER" id="PTHR32439:SF9">
    <property type="entry name" value="BLR3264 PROTEIN"/>
    <property type="match status" value="1"/>
</dbReference>
<keyword evidence="2" id="KW-0349">Heme</keyword>
<dbReference type="PANTHER" id="PTHR32439">
    <property type="entry name" value="FERREDOXIN--NITRITE REDUCTASE, CHLOROPLASTIC"/>
    <property type="match status" value="1"/>
</dbReference>
<evidence type="ECO:0000313" key="9">
    <source>
        <dbReference type="Proteomes" id="UP000532010"/>
    </source>
</evidence>
<dbReference type="RefSeq" id="WP_183452972.1">
    <property type="nucleotide sequence ID" value="NZ_JACHWB010000005.1"/>
</dbReference>
<dbReference type="PROSITE" id="PS00365">
    <property type="entry name" value="NIR_SIR"/>
    <property type="match status" value="1"/>
</dbReference>
<organism evidence="8 9">
    <name type="scientific">Microvirga lupini</name>
    <dbReference type="NCBI Taxonomy" id="420324"/>
    <lineage>
        <taxon>Bacteria</taxon>
        <taxon>Pseudomonadati</taxon>
        <taxon>Pseudomonadota</taxon>
        <taxon>Alphaproteobacteria</taxon>
        <taxon>Hyphomicrobiales</taxon>
        <taxon>Methylobacteriaceae</taxon>
        <taxon>Microvirga</taxon>
    </lineage>
</organism>
<keyword evidence="9" id="KW-1185">Reference proteome</keyword>
<dbReference type="NCBIfam" id="TIGR02435">
    <property type="entry name" value="CobG"/>
    <property type="match status" value="1"/>
</dbReference>
<dbReference type="EC" id="1.14.13.83" evidence="8"/>
<dbReference type="InterPro" id="IPR006066">
    <property type="entry name" value="NO2/SO3_Rdtase_FeS/sirohaem_BS"/>
</dbReference>
<evidence type="ECO:0000313" key="8">
    <source>
        <dbReference type="EMBL" id="MBB3020723.1"/>
    </source>
</evidence>
<dbReference type="EMBL" id="JACHWB010000005">
    <property type="protein sequence ID" value="MBB3020723.1"/>
    <property type="molecule type" value="Genomic_DNA"/>
</dbReference>
<evidence type="ECO:0000256" key="4">
    <source>
        <dbReference type="ARBA" id="ARBA00023002"/>
    </source>
</evidence>
<dbReference type="Pfam" id="PF03460">
    <property type="entry name" value="NIR_SIR_ferr"/>
    <property type="match status" value="2"/>
</dbReference>
<dbReference type="GO" id="GO:0046872">
    <property type="term" value="F:metal ion binding"/>
    <property type="evidence" value="ECO:0007669"/>
    <property type="project" value="UniProtKB-KW"/>
</dbReference>
<dbReference type="InterPro" id="IPR045854">
    <property type="entry name" value="NO2/SO3_Rdtase_4Fe4S_sf"/>
</dbReference>
<evidence type="ECO:0000256" key="5">
    <source>
        <dbReference type="ARBA" id="ARBA00023004"/>
    </source>
</evidence>
<dbReference type="GO" id="GO:0051539">
    <property type="term" value="F:4 iron, 4 sulfur cluster binding"/>
    <property type="evidence" value="ECO:0007669"/>
    <property type="project" value="UniProtKB-KW"/>
</dbReference>
<evidence type="ECO:0000259" key="7">
    <source>
        <dbReference type="Pfam" id="PF03460"/>
    </source>
</evidence>
<keyword evidence="4 8" id="KW-0560">Oxidoreductase</keyword>
<dbReference type="AlphaFoldDB" id="A0A7W4YZ61"/>
<dbReference type="InterPro" id="IPR036136">
    <property type="entry name" value="Nit/Sulf_reduc_fer-like_dom_sf"/>
</dbReference>
<sequence length="431" mass="45411">MNPHAHITRRGWCPGVRRPMATGDGLLVRLHPFAGRLDARQARLIAEAARRHGNGHLDITARGNLQIRGVSDETYPDLLALLDREGLAEPEGDGPHRLTVLSPLAGLDPLDRCDTLALAQAIETAAGGIEGLTAKFFIAIDGGGAMPLAEVGADLRLVASDNDAVTFAMPASNGQHWIGSSPLCRAPQAVHAILSGFADLRRKGVSEAQRLRDLAPDLVWELAARAALDPAIELPAGTAALRAGVLALDNGSAVLLALPFGRCNVGQLVQVADRSERFGSGEIRLSFTRGILLPMIAEERVPALIDEANRAGFITAPDDARLSVFACPGRPNCGSAQTMAPGDALRIAGSCGDLLREGATLHVSGCPKGCAHPGKADLTLVGREDGRYEVVLHGSARDASSIHLSIDEIMTRLLPLNSVDDLRPAFAEAPR</sequence>